<dbReference type="Gene3D" id="6.10.340.10">
    <property type="match status" value="1"/>
</dbReference>
<feature type="domain" description="HAMP" evidence="13">
    <location>
        <begin position="305"/>
        <end position="357"/>
    </location>
</feature>
<comment type="caution">
    <text evidence="14">The sequence shown here is derived from an EMBL/GenBank/DDBJ whole genome shotgun (WGS) entry which is preliminary data.</text>
</comment>
<keyword evidence="4 11" id="KW-0812">Transmembrane</keyword>
<dbReference type="PROSITE" id="PS50885">
    <property type="entry name" value="HAMP"/>
    <property type="match status" value="1"/>
</dbReference>
<evidence type="ECO:0000313" key="14">
    <source>
        <dbReference type="EMBL" id="TCL35368.1"/>
    </source>
</evidence>
<evidence type="ECO:0000256" key="1">
    <source>
        <dbReference type="ARBA" id="ARBA00004651"/>
    </source>
</evidence>
<dbReference type="OrthoDB" id="1672921at2"/>
<dbReference type="InterPro" id="IPR033479">
    <property type="entry name" value="dCache_1"/>
</dbReference>
<evidence type="ECO:0000256" key="3">
    <source>
        <dbReference type="ARBA" id="ARBA00022500"/>
    </source>
</evidence>
<evidence type="ECO:0000256" key="2">
    <source>
        <dbReference type="ARBA" id="ARBA00022475"/>
    </source>
</evidence>
<dbReference type="SMART" id="SM00283">
    <property type="entry name" value="MA"/>
    <property type="match status" value="1"/>
</dbReference>
<keyword evidence="3" id="KW-0145">Chemotaxis</keyword>
<keyword evidence="5 11" id="KW-1133">Transmembrane helix</keyword>
<dbReference type="CDD" id="cd06225">
    <property type="entry name" value="HAMP"/>
    <property type="match status" value="1"/>
</dbReference>
<organism evidence="14 15">
    <name type="scientific">Anaerospora hongkongensis</name>
    <dbReference type="NCBI Taxonomy" id="244830"/>
    <lineage>
        <taxon>Bacteria</taxon>
        <taxon>Bacillati</taxon>
        <taxon>Bacillota</taxon>
        <taxon>Negativicutes</taxon>
        <taxon>Selenomonadales</taxon>
        <taxon>Sporomusaceae</taxon>
        <taxon>Anaerospora</taxon>
    </lineage>
</organism>
<dbReference type="CDD" id="cd12912">
    <property type="entry name" value="PDC2_MCP_like"/>
    <property type="match status" value="1"/>
</dbReference>
<evidence type="ECO:0000313" key="15">
    <source>
        <dbReference type="Proteomes" id="UP000295063"/>
    </source>
</evidence>
<dbReference type="PANTHER" id="PTHR32089">
    <property type="entry name" value="METHYL-ACCEPTING CHEMOTAXIS PROTEIN MCPB"/>
    <property type="match status" value="1"/>
</dbReference>
<dbReference type="InterPro" id="IPR004089">
    <property type="entry name" value="MCPsignal_dom"/>
</dbReference>
<accession>A0A4R1Q2P6</accession>
<dbReference type="Gene3D" id="3.30.450.20">
    <property type="entry name" value="PAS domain"/>
    <property type="match status" value="1"/>
</dbReference>
<dbReference type="Proteomes" id="UP000295063">
    <property type="component" value="Unassembled WGS sequence"/>
</dbReference>
<comment type="subcellular location">
    <subcellularLocation>
        <location evidence="1">Cell membrane</location>
        <topology evidence="1">Multi-pass membrane protein</topology>
    </subcellularLocation>
</comment>
<gene>
    <name evidence="14" type="ORF">EV210_11226</name>
</gene>
<dbReference type="GO" id="GO:0007165">
    <property type="term" value="P:signal transduction"/>
    <property type="evidence" value="ECO:0007669"/>
    <property type="project" value="UniProtKB-KW"/>
</dbReference>
<feature type="region of interest" description="Disordered" evidence="10">
    <location>
        <begin position="373"/>
        <end position="396"/>
    </location>
</feature>
<sequence length="662" mass="70316">MRISLRVKLLTGFFLLIAIPCAVLGLLSYQQAATALQNTIEDQLESMVASAAQLAVVSTESTQKLVEVAANDASLLTAINSNNGTAALGALQSLQQKNPALMEDALLADKNGQILASAKQGVAANITIKDRAYFTTAISGKAVISDVVISRASGRASVVVAQPVLYGGQVIGVLAIPIDFAAVSQKVADIKVGETGYGYMIDKSGLVVYHPNSEMILRDNLLQNSNEDLRKITQSMVAGNKGKSFYSFQNTDKLLAYAPAGQFSVAMTVPVAEYMAPAKAILRNTMIIMLVAIIIALLLAFFLAQSIVKPVNELRSMMSKAGDGDLTVRSQITMKDEIGDLSTSFNTMINHQNHIVREVRTACEQLSAASEEMAAASEQVTSSSTEISRNMQSVTTDAERGNTAMIEASQALVQLSSLIQIARSKATGATDISKETVNAAEEGLRKVQETITKMSSIKEQTQTTSYAVSELNQYSQQIGQIIDTITAIAAQTDLLALNAAIEAARAGEHGRGFAVVAEEVRKLAEQSHHGAQEITTLVHKVTEKTEQAVQAMEKNVIQVESGVTTVNAAGATLDRILEAVSRTVTDIDAISEITAEEVASSDQIVKLIDQLSTVIENVAASTEEIASASEQQTAAMESVAASAEETSAMANQLQNTVAIFHV</sequence>
<dbReference type="GO" id="GO:0006935">
    <property type="term" value="P:chemotaxis"/>
    <property type="evidence" value="ECO:0007669"/>
    <property type="project" value="UniProtKB-KW"/>
</dbReference>
<evidence type="ECO:0000256" key="4">
    <source>
        <dbReference type="ARBA" id="ARBA00022692"/>
    </source>
</evidence>
<keyword evidence="2" id="KW-1003">Cell membrane</keyword>
<evidence type="ECO:0000256" key="10">
    <source>
        <dbReference type="SAM" id="MobiDB-lite"/>
    </source>
</evidence>
<evidence type="ECO:0000256" key="6">
    <source>
        <dbReference type="ARBA" id="ARBA00023136"/>
    </source>
</evidence>
<keyword evidence="7 9" id="KW-0807">Transducer</keyword>
<evidence type="ECO:0000256" key="11">
    <source>
        <dbReference type="SAM" id="Phobius"/>
    </source>
</evidence>
<feature type="domain" description="Methyl-accepting transducer" evidence="12">
    <location>
        <begin position="376"/>
        <end position="626"/>
    </location>
</feature>
<dbReference type="Pfam" id="PF00672">
    <property type="entry name" value="HAMP"/>
    <property type="match status" value="1"/>
</dbReference>
<dbReference type="Pfam" id="PF00015">
    <property type="entry name" value="MCPsignal"/>
    <property type="match status" value="1"/>
</dbReference>
<dbReference type="EMBL" id="SLUI01000012">
    <property type="protein sequence ID" value="TCL35368.1"/>
    <property type="molecule type" value="Genomic_DNA"/>
</dbReference>
<evidence type="ECO:0000256" key="5">
    <source>
        <dbReference type="ARBA" id="ARBA00022989"/>
    </source>
</evidence>
<evidence type="ECO:0000259" key="12">
    <source>
        <dbReference type="PROSITE" id="PS50111"/>
    </source>
</evidence>
<comment type="similarity">
    <text evidence="8">Belongs to the methyl-accepting chemotaxis (MCP) protein family.</text>
</comment>
<dbReference type="RefSeq" id="WP_132082472.1">
    <property type="nucleotide sequence ID" value="NZ_SLUI01000012.1"/>
</dbReference>
<dbReference type="Pfam" id="PF02743">
    <property type="entry name" value="dCache_1"/>
    <property type="match status" value="1"/>
</dbReference>
<proteinExistence type="inferred from homology"/>
<keyword evidence="15" id="KW-1185">Reference proteome</keyword>
<dbReference type="InterPro" id="IPR029151">
    <property type="entry name" value="Sensor-like_sf"/>
</dbReference>
<dbReference type="GO" id="GO:0005886">
    <property type="term" value="C:plasma membrane"/>
    <property type="evidence" value="ECO:0007669"/>
    <property type="project" value="UniProtKB-SubCell"/>
</dbReference>
<dbReference type="SUPFAM" id="SSF103190">
    <property type="entry name" value="Sensory domain-like"/>
    <property type="match status" value="1"/>
</dbReference>
<dbReference type="PROSITE" id="PS50111">
    <property type="entry name" value="CHEMOTAXIS_TRANSDUC_2"/>
    <property type="match status" value="1"/>
</dbReference>
<feature type="compositionally biased region" description="Polar residues" evidence="10">
    <location>
        <begin position="379"/>
        <end position="396"/>
    </location>
</feature>
<dbReference type="PANTHER" id="PTHR32089:SF112">
    <property type="entry name" value="LYSOZYME-LIKE PROTEIN-RELATED"/>
    <property type="match status" value="1"/>
</dbReference>
<dbReference type="SUPFAM" id="SSF58104">
    <property type="entry name" value="Methyl-accepting chemotaxis protein (MCP) signaling domain"/>
    <property type="match status" value="1"/>
</dbReference>
<dbReference type="CDD" id="cd11386">
    <property type="entry name" value="MCP_signal"/>
    <property type="match status" value="1"/>
</dbReference>
<dbReference type="CDD" id="cd12914">
    <property type="entry name" value="PDC1_DGC_like"/>
    <property type="match status" value="1"/>
</dbReference>
<evidence type="ECO:0000256" key="7">
    <source>
        <dbReference type="ARBA" id="ARBA00023224"/>
    </source>
</evidence>
<reference evidence="14 15" key="1">
    <citation type="submission" date="2019-03" db="EMBL/GenBank/DDBJ databases">
        <title>Genomic Encyclopedia of Type Strains, Phase IV (KMG-IV): sequencing the most valuable type-strain genomes for metagenomic binning, comparative biology and taxonomic classification.</title>
        <authorList>
            <person name="Goeker M."/>
        </authorList>
    </citation>
    <scope>NUCLEOTIDE SEQUENCE [LARGE SCALE GENOMIC DNA]</scope>
    <source>
        <strain evidence="14 15">DSM 15969</strain>
    </source>
</reference>
<dbReference type="Gene3D" id="1.10.287.950">
    <property type="entry name" value="Methyl-accepting chemotaxis protein"/>
    <property type="match status" value="1"/>
</dbReference>
<evidence type="ECO:0000256" key="8">
    <source>
        <dbReference type="ARBA" id="ARBA00029447"/>
    </source>
</evidence>
<dbReference type="SMART" id="SM00304">
    <property type="entry name" value="HAMP"/>
    <property type="match status" value="1"/>
</dbReference>
<feature type="transmembrane region" description="Helical" evidence="11">
    <location>
        <begin position="287"/>
        <end position="308"/>
    </location>
</feature>
<name>A0A4R1Q2P6_9FIRM</name>
<protein>
    <submittedName>
        <fullName evidence="14">Methyl-accepting chemotaxis protein</fullName>
    </submittedName>
</protein>
<keyword evidence="6 11" id="KW-0472">Membrane</keyword>
<dbReference type="InterPro" id="IPR003660">
    <property type="entry name" value="HAMP_dom"/>
</dbReference>
<evidence type="ECO:0000256" key="9">
    <source>
        <dbReference type="PROSITE-ProRule" id="PRU00284"/>
    </source>
</evidence>
<dbReference type="AlphaFoldDB" id="A0A4R1Q2P6"/>
<evidence type="ECO:0000259" key="13">
    <source>
        <dbReference type="PROSITE" id="PS50885"/>
    </source>
</evidence>